<dbReference type="HOGENOM" id="CLU_037263_0_1_1"/>
<dbReference type="InterPro" id="IPR047047">
    <property type="entry name" value="GST_Omega-like_C"/>
</dbReference>
<dbReference type="Pfam" id="PF13409">
    <property type="entry name" value="GST_N_2"/>
    <property type="match status" value="1"/>
</dbReference>
<keyword evidence="8" id="KW-1185">Reference proteome</keyword>
<dbReference type="GO" id="GO:0005737">
    <property type="term" value="C:cytoplasm"/>
    <property type="evidence" value="ECO:0007669"/>
    <property type="project" value="TreeGrafter"/>
</dbReference>
<dbReference type="OrthoDB" id="2309723at2759"/>
<gene>
    <name evidence="7" type="ORF">M378DRAFT_198548</name>
</gene>
<feature type="compositionally biased region" description="Basic and acidic residues" evidence="4">
    <location>
        <begin position="14"/>
        <end position="24"/>
    </location>
</feature>
<feature type="active site" description="Nucleophile" evidence="1">
    <location>
        <position position="56"/>
    </location>
</feature>
<feature type="site" description="Lowers pKa of active site Cys" evidence="3">
    <location>
        <position position="268"/>
    </location>
</feature>
<evidence type="ECO:0000256" key="4">
    <source>
        <dbReference type="SAM" id="MobiDB-lite"/>
    </source>
</evidence>
<evidence type="ECO:0000256" key="2">
    <source>
        <dbReference type="PIRSR" id="PIRSR015753-2"/>
    </source>
</evidence>
<evidence type="ECO:0000256" key="5">
    <source>
        <dbReference type="SAM" id="Phobius"/>
    </source>
</evidence>
<feature type="domain" description="GST C-terminal" evidence="6">
    <location>
        <begin position="170"/>
        <end position="313"/>
    </location>
</feature>
<name>A0A0C2SLR9_AMAMK</name>
<proteinExistence type="predicted"/>
<dbReference type="STRING" id="946122.A0A0C2SLR9"/>
<accession>A0A0C2SLR9</accession>
<feature type="site" description="Lowers pKa of active site Cys" evidence="3">
    <location>
        <position position="313"/>
    </location>
</feature>
<dbReference type="SUPFAM" id="SSF47616">
    <property type="entry name" value="GST C-terminal domain-like"/>
    <property type="match status" value="1"/>
</dbReference>
<dbReference type="EMBL" id="KN818252">
    <property type="protein sequence ID" value="KIL64120.1"/>
    <property type="molecule type" value="Genomic_DNA"/>
</dbReference>
<dbReference type="AlphaFoldDB" id="A0A0C2SLR9"/>
<feature type="transmembrane region" description="Helical" evidence="5">
    <location>
        <begin position="240"/>
        <end position="260"/>
    </location>
</feature>
<organism evidence="7 8">
    <name type="scientific">Amanita muscaria (strain Koide BX008)</name>
    <dbReference type="NCBI Taxonomy" id="946122"/>
    <lineage>
        <taxon>Eukaryota</taxon>
        <taxon>Fungi</taxon>
        <taxon>Dikarya</taxon>
        <taxon>Basidiomycota</taxon>
        <taxon>Agaricomycotina</taxon>
        <taxon>Agaricomycetes</taxon>
        <taxon>Agaricomycetidae</taxon>
        <taxon>Agaricales</taxon>
        <taxon>Pluteineae</taxon>
        <taxon>Amanitaceae</taxon>
        <taxon>Amanita</taxon>
    </lineage>
</organism>
<dbReference type="InterPro" id="IPR010987">
    <property type="entry name" value="Glutathione-S-Trfase_C-like"/>
</dbReference>
<feature type="active site" description="Proton donor/acceptor" evidence="1">
    <location>
        <position position="193"/>
    </location>
</feature>
<dbReference type="InParanoid" id="A0A0C2SLR9"/>
<keyword evidence="5" id="KW-1133">Transmembrane helix</keyword>
<dbReference type="GO" id="GO:0004364">
    <property type="term" value="F:glutathione transferase activity"/>
    <property type="evidence" value="ECO:0007669"/>
    <property type="project" value="InterPro"/>
</dbReference>
<evidence type="ECO:0000259" key="6">
    <source>
        <dbReference type="PROSITE" id="PS50405"/>
    </source>
</evidence>
<dbReference type="Gene3D" id="1.20.1050.10">
    <property type="match status" value="1"/>
</dbReference>
<feature type="compositionally biased region" description="Polar residues" evidence="4">
    <location>
        <begin position="1"/>
        <end position="12"/>
    </location>
</feature>
<protein>
    <recommendedName>
        <fullName evidence="6">GST C-terminal domain-containing protein</fullName>
    </recommendedName>
</protein>
<reference evidence="7 8" key="1">
    <citation type="submission" date="2014-04" db="EMBL/GenBank/DDBJ databases">
        <title>Evolutionary Origins and Diversification of the Mycorrhizal Mutualists.</title>
        <authorList>
            <consortium name="DOE Joint Genome Institute"/>
            <consortium name="Mycorrhizal Genomics Consortium"/>
            <person name="Kohler A."/>
            <person name="Kuo A."/>
            <person name="Nagy L.G."/>
            <person name="Floudas D."/>
            <person name="Copeland A."/>
            <person name="Barry K.W."/>
            <person name="Cichocki N."/>
            <person name="Veneault-Fourrey C."/>
            <person name="LaButti K."/>
            <person name="Lindquist E.A."/>
            <person name="Lipzen A."/>
            <person name="Lundell T."/>
            <person name="Morin E."/>
            <person name="Murat C."/>
            <person name="Riley R."/>
            <person name="Ohm R."/>
            <person name="Sun H."/>
            <person name="Tunlid A."/>
            <person name="Henrissat B."/>
            <person name="Grigoriev I.V."/>
            <person name="Hibbett D.S."/>
            <person name="Martin F."/>
        </authorList>
    </citation>
    <scope>NUCLEOTIDE SEQUENCE [LARGE SCALE GENOMIC DNA]</scope>
    <source>
        <strain evidence="7 8">Koide BX008</strain>
    </source>
</reference>
<dbReference type="InterPro" id="IPR016639">
    <property type="entry name" value="GST_Omega/GSH"/>
</dbReference>
<dbReference type="PROSITE" id="PS50405">
    <property type="entry name" value="GST_CTER"/>
    <property type="match status" value="1"/>
</dbReference>
<keyword evidence="5" id="KW-0472">Membrane</keyword>
<dbReference type="Pfam" id="PF13410">
    <property type="entry name" value="GST_C_2"/>
    <property type="match status" value="1"/>
</dbReference>
<dbReference type="InterPro" id="IPR036249">
    <property type="entry name" value="Thioredoxin-like_sf"/>
</dbReference>
<evidence type="ECO:0000256" key="1">
    <source>
        <dbReference type="PIRSR" id="PIRSR015753-1"/>
    </source>
</evidence>
<dbReference type="Gene3D" id="3.40.30.10">
    <property type="entry name" value="Glutaredoxin"/>
    <property type="match status" value="1"/>
</dbReference>
<feature type="binding site" evidence="2">
    <location>
        <position position="89"/>
    </location>
    <ligand>
        <name>glutathione</name>
        <dbReference type="ChEBI" id="CHEBI:57925"/>
    </ligand>
</feature>
<dbReference type="PANTHER" id="PTHR32419:SF6">
    <property type="entry name" value="GLUTATHIONE S-TRANSFERASE OMEGA-LIKE 1-RELATED"/>
    <property type="match status" value="1"/>
</dbReference>
<evidence type="ECO:0000313" key="7">
    <source>
        <dbReference type="EMBL" id="KIL64120.1"/>
    </source>
</evidence>
<evidence type="ECO:0000313" key="8">
    <source>
        <dbReference type="Proteomes" id="UP000054549"/>
    </source>
</evidence>
<feature type="binding site" evidence="2">
    <location>
        <begin position="125"/>
        <end position="128"/>
    </location>
    <ligand>
        <name>glutathione</name>
        <dbReference type="ChEBI" id="CHEBI:57925"/>
    </ligand>
</feature>
<dbReference type="PANTHER" id="PTHR32419">
    <property type="entry name" value="GLUTATHIONYL-HYDROQUINONE REDUCTASE"/>
    <property type="match status" value="1"/>
</dbReference>
<dbReference type="InterPro" id="IPR036282">
    <property type="entry name" value="Glutathione-S-Trfase_C_sf"/>
</dbReference>
<evidence type="ECO:0000256" key="3">
    <source>
        <dbReference type="PIRSR" id="PIRSR015753-3"/>
    </source>
</evidence>
<dbReference type="SUPFAM" id="SSF52833">
    <property type="entry name" value="Thioredoxin-like"/>
    <property type="match status" value="1"/>
</dbReference>
<sequence length="337" mass="38528">MGSSRDVSQYSDPSKLKTEADGSFKRPASTFRNSIEKGGQYEPERDRYHLYVAYSCPWATRALIMRKLKGLENIIPVTVVSPRMDAHGWPFANVDNFPGADTDPLYESEHIKDLYLRASPDYQGRFTVPVLWDKKTHTIVNNESSEIVRIFNSAFNELLPEGKAILDFYPEALRKEIDELNEWIYDSINNGVYKTGLATQQEAYEKAVTKVFEGLDEVEKILTGKDYLLGDRLTEADIRLFVTIVGSIYFLPLTIILIAFKIRFDPAYVGLFKCNIRTIRAGYPAIHKWVRQLYWNNEAFKSSTNFDHIKAGYHSSLVTLNPFRIVPVGPIPNIEPL</sequence>
<feature type="binding site" evidence="2">
    <location>
        <begin position="143"/>
        <end position="144"/>
    </location>
    <ligand>
        <name>glutathione</name>
        <dbReference type="ChEBI" id="CHEBI:57925"/>
    </ligand>
</feature>
<dbReference type="PIRSF" id="PIRSF015753">
    <property type="entry name" value="GST"/>
    <property type="match status" value="1"/>
</dbReference>
<dbReference type="InterPro" id="IPR004045">
    <property type="entry name" value="Glutathione_S-Trfase_N"/>
</dbReference>
<dbReference type="Proteomes" id="UP000054549">
    <property type="component" value="Unassembled WGS sequence"/>
</dbReference>
<dbReference type="FunCoup" id="A0A0C2SLR9">
    <property type="interactions" value="209"/>
</dbReference>
<dbReference type="CDD" id="cd03190">
    <property type="entry name" value="GST_C_Omega_like"/>
    <property type="match status" value="1"/>
</dbReference>
<feature type="region of interest" description="Disordered" evidence="4">
    <location>
        <begin position="1"/>
        <end position="30"/>
    </location>
</feature>
<keyword evidence="5" id="KW-0812">Transmembrane</keyword>